<name>A0A7G9YWH9_9EURY</name>
<protein>
    <submittedName>
        <fullName evidence="2">Uncharacterized protein</fullName>
    </submittedName>
</protein>
<organism evidence="2">
    <name type="scientific">Candidatus Methanophagaceae archaeon ANME-1 ERB6</name>
    <dbReference type="NCBI Taxonomy" id="2759912"/>
    <lineage>
        <taxon>Archaea</taxon>
        <taxon>Methanobacteriati</taxon>
        <taxon>Methanobacteriota</taxon>
        <taxon>Stenosarchaea group</taxon>
        <taxon>Methanomicrobia</taxon>
        <taxon>Candidatus Methanophagales</taxon>
        <taxon>Candidatus Methanophagaceae</taxon>
    </lineage>
</organism>
<evidence type="ECO:0000256" key="1">
    <source>
        <dbReference type="SAM" id="Phobius"/>
    </source>
</evidence>
<feature type="transmembrane region" description="Helical" evidence="1">
    <location>
        <begin position="21"/>
        <end position="42"/>
    </location>
</feature>
<keyword evidence="1" id="KW-1133">Transmembrane helix</keyword>
<keyword evidence="1" id="KW-0472">Membrane</keyword>
<evidence type="ECO:0000313" key="2">
    <source>
        <dbReference type="EMBL" id="QNO52363.1"/>
    </source>
</evidence>
<dbReference type="AlphaFoldDB" id="A0A7G9YWH9"/>
<keyword evidence="1" id="KW-0812">Transmembrane</keyword>
<proteinExistence type="predicted"/>
<sequence length="64" mass="7217">MKLSRERKRLRREVVEVRDKIIAFGIVLVFLLSATVGMASVLSTSGGGDWKYYKEITVKEEKAG</sequence>
<reference evidence="2" key="1">
    <citation type="submission" date="2020-06" db="EMBL/GenBank/DDBJ databases">
        <title>Unique genomic features of the anaerobic methanotrophic archaea.</title>
        <authorList>
            <person name="Chadwick G.L."/>
            <person name="Skennerton C.T."/>
            <person name="Laso-Perez R."/>
            <person name="Leu A.O."/>
            <person name="Speth D.R."/>
            <person name="Yu H."/>
            <person name="Morgan-Lang C."/>
            <person name="Hatzenpichler R."/>
            <person name="Goudeau D."/>
            <person name="Malmstrom R."/>
            <person name="Brazelton W.J."/>
            <person name="Woyke T."/>
            <person name="Hallam S.J."/>
            <person name="Tyson G.W."/>
            <person name="Wegener G."/>
            <person name="Boetius A."/>
            <person name="Orphan V."/>
        </authorList>
    </citation>
    <scope>NUCLEOTIDE SEQUENCE</scope>
</reference>
<gene>
    <name evidence="2" type="ORF">CJELADDK_00042</name>
</gene>
<accession>A0A7G9YWH9</accession>
<dbReference type="EMBL" id="MT631508">
    <property type="protein sequence ID" value="QNO52363.1"/>
    <property type="molecule type" value="Genomic_DNA"/>
</dbReference>